<feature type="transmembrane region" description="Helical" evidence="1">
    <location>
        <begin position="21"/>
        <end position="41"/>
    </location>
</feature>
<keyword evidence="1" id="KW-0472">Membrane</keyword>
<dbReference type="Pfam" id="PF19700">
    <property type="entry name" value="DUF6198"/>
    <property type="match status" value="1"/>
</dbReference>
<dbReference type="EMBL" id="DVKS01000232">
    <property type="protein sequence ID" value="HIT43209.1"/>
    <property type="molecule type" value="Genomic_DNA"/>
</dbReference>
<feature type="transmembrane region" description="Helical" evidence="1">
    <location>
        <begin position="117"/>
        <end position="137"/>
    </location>
</feature>
<evidence type="ECO:0000313" key="2">
    <source>
        <dbReference type="EMBL" id="HIT43209.1"/>
    </source>
</evidence>
<accession>A0A9D1KGP8</accession>
<evidence type="ECO:0000256" key="1">
    <source>
        <dbReference type="SAM" id="Phobius"/>
    </source>
</evidence>
<comment type="caution">
    <text evidence="2">The sequence shown here is derived from an EMBL/GenBank/DDBJ whole genome shotgun (WGS) entry which is preliminary data.</text>
</comment>
<evidence type="ECO:0008006" key="4">
    <source>
        <dbReference type="Google" id="ProtNLM"/>
    </source>
</evidence>
<dbReference type="InterPro" id="IPR038750">
    <property type="entry name" value="YczE/YyaS-like"/>
</dbReference>
<dbReference type="AlphaFoldDB" id="A0A9D1KGP8"/>
<reference evidence="2" key="1">
    <citation type="submission" date="2020-10" db="EMBL/GenBank/DDBJ databases">
        <authorList>
            <person name="Gilroy R."/>
        </authorList>
    </citation>
    <scope>NUCLEOTIDE SEQUENCE</scope>
    <source>
        <strain evidence="2">CHK123-3438</strain>
    </source>
</reference>
<evidence type="ECO:0000313" key="3">
    <source>
        <dbReference type="Proteomes" id="UP000886860"/>
    </source>
</evidence>
<dbReference type="PANTHER" id="PTHR40078">
    <property type="entry name" value="INTEGRAL MEMBRANE PROTEIN-RELATED"/>
    <property type="match status" value="1"/>
</dbReference>
<feature type="transmembrane region" description="Helical" evidence="1">
    <location>
        <begin position="86"/>
        <end position="105"/>
    </location>
</feature>
<name>A0A9D1KGP8_9FIRM</name>
<protein>
    <recommendedName>
        <fullName evidence="4">YitT family protein</fullName>
    </recommendedName>
</protein>
<feature type="transmembrane region" description="Helical" evidence="1">
    <location>
        <begin position="192"/>
        <end position="210"/>
    </location>
</feature>
<organism evidence="2 3">
    <name type="scientific">Candidatus Caccovicinus merdipullorum</name>
    <dbReference type="NCBI Taxonomy" id="2840724"/>
    <lineage>
        <taxon>Bacteria</taxon>
        <taxon>Bacillati</taxon>
        <taxon>Bacillota</taxon>
        <taxon>Clostridia</taxon>
        <taxon>Eubacteriales</taxon>
        <taxon>Candidatus Caccovicinus</taxon>
    </lineage>
</organism>
<feature type="transmembrane region" description="Helical" evidence="1">
    <location>
        <begin position="168"/>
        <end position="186"/>
    </location>
</feature>
<dbReference type="Proteomes" id="UP000886860">
    <property type="component" value="Unassembled WGS sequence"/>
</dbReference>
<proteinExistence type="predicted"/>
<reference evidence="2" key="2">
    <citation type="journal article" date="2021" name="PeerJ">
        <title>Extensive microbial diversity within the chicken gut microbiome revealed by metagenomics and culture.</title>
        <authorList>
            <person name="Gilroy R."/>
            <person name="Ravi A."/>
            <person name="Getino M."/>
            <person name="Pursley I."/>
            <person name="Horton D.L."/>
            <person name="Alikhan N.F."/>
            <person name="Baker D."/>
            <person name="Gharbi K."/>
            <person name="Hall N."/>
            <person name="Watson M."/>
            <person name="Adriaenssens E.M."/>
            <person name="Foster-Nyarko E."/>
            <person name="Jarju S."/>
            <person name="Secka A."/>
            <person name="Antonio M."/>
            <person name="Oren A."/>
            <person name="Chaudhuri R.R."/>
            <person name="La Ragione R."/>
            <person name="Hildebrand F."/>
            <person name="Pallen M.J."/>
        </authorList>
    </citation>
    <scope>NUCLEOTIDE SEQUENCE</scope>
    <source>
        <strain evidence="2">CHK123-3438</strain>
    </source>
</reference>
<dbReference type="PANTHER" id="PTHR40078:SF1">
    <property type="entry name" value="INTEGRAL MEMBRANE PROTEIN"/>
    <property type="match status" value="1"/>
</dbReference>
<gene>
    <name evidence="2" type="ORF">IAB60_14125</name>
</gene>
<keyword evidence="1" id="KW-0812">Transmembrane</keyword>
<feature type="transmembrane region" description="Helical" evidence="1">
    <location>
        <begin position="61"/>
        <end position="81"/>
    </location>
</feature>
<keyword evidence="1" id="KW-1133">Transmembrane helix</keyword>
<sequence>MNLQSSEVKSEESLPVWRGEFALAAAVLINSFGVVLMLYSGAGISAISSVPFAFSEVFPQVSLGTWTYLFQGILVLSLMVLRKKLVLSYLFSFAAGFVFSELLDVHELWISVLPDGIGWRIFYFLVSYLLISFGIALSNRCCLPIIPTDLFPRELAQITGFPYSRIKIAFDVICLAVTAGMTAAFLGHLEGLGIGTIMAAFTMGKVIGLMGKWMDKKVCFCSFMTGRDAGTGGERMLPHEISSVRH</sequence>